<dbReference type="GO" id="GO:0015078">
    <property type="term" value="F:proton transmembrane transporter activity"/>
    <property type="evidence" value="ECO:0007669"/>
    <property type="project" value="InterPro"/>
</dbReference>
<evidence type="ECO:0000256" key="9">
    <source>
        <dbReference type="ARBA" id="ARBA00023065"/>
    </source>
</evidence>
<keyword evidence="14" id="KW-0378">Hydrolase</keyword>
<keyword evidence="7 12" id="KW-0375">Hydrogen ion transport</keyword>
<dbReference type="GeneID" id="804548"/>
<comment type="subunit">
    <text evidence="3">F-type ATPases have 2 components, CF(1) - the catalytic core - and CF(0) - the membrane proton channel.</text>
</comment>
<name>Q8WA89_9MYRI</name>
<evidence type="ECO:0000256" key="7">
    <source>
        <dbReference type="ARBA" id="ARBA00022781"/>
    </source>
</evidence>
<keyword evidence="5 12" id="KW-0138">CF(0)</keyword>
<keyword evidence="11 13" id="KW-0472">Membrane</keyword>
<keyword evidence="6 12" id="KW-0812">Transmembrane</keyword>
<evidence type="ECO:0000256" key="13">
    <source>
        <dbReference type="SAM" id="Phobius"/>
    </source>
</evidence>
<sequence length="51" mass="6227">MPQMFPMNWTTMFVFFIITYILVVILTNYIYMHRPISPTITLIKSNLAWKW</sequence>
<dbReference type="GO" id="GO:0015986">
    <property type="term" value="P:proton motive force-driven ATP synthesis"/>
    <property type="evidence" value="ECO:0007669"/>
    <property type="project" value="InterPro"/>
</dbReference>
<evidence type="ECO:0000256" key="12">
    <source>
        <dbReference type="RuleBase" id="RU003661"/>
    </source>
</evidence>
<accession>Q8WA89</accession>
<dbReference type="CTD" id="4509"/>
<evidence type="ECO:0000256" key="10">
    <source>
        <dbReference type="ARBA" id="ARBA00023128"/>
    </source>
</evidence>
<keyword evidence="9 12" id="KW-0406">Ion transport</keyword>
<dbReference type="GO" id="GO:0031966">
    <property type="term" value="C:mitochondrial membrane"/>
    <property type="evidence" value="ECO:0007669"/>
    <property type="project" value="UniProtKB-SubCell"/>
</dbReference>
<geneLocation type="mitochondrion" evidence="14"/>
<comment type="subcellular location">
    <subcellularLocation>
        <location evidence="1 12">Mitochondrion membrane</location>
        <topology evidence="1 12">Single-pass membrane protein</topology>
    </subcellularLocation>
</comment>
<keyword evidence="8 13" id="KW-1133">Transmembrane helix</keyword>
<evidence type="ECO:0000256" key="4">
    <source>
        <dbReference type="ARBA" id="ARBA00022448"/>
    </source>
</evidence>
<dbReference type="AlphaFoldDB" id="Q8WA89"/>
<evidence type="ECO:0000256" key="2">
    <source>
        <dbReference type="ARBA" id="ARBA00008892"/>
    </source>
</evidence>
<comment type="similarity">
    <text evidence="2 12">Belongs to the ATPase protein 8 family.</text>
</comment>
<evidence type="ECO:0000256" key="3">
    <source>
        <dbReference type="ARBA" id="ARBA00011291"/>
    </source>
</evidence>
<organism evidence="14">
    <name type="scientific">Thyropygus sp. DVL-2001</name>
    <dbReference type="NCBI Taxonomy" id="174155"/>
    <lineage>
        <taxon>Eukaryota</taxon>
        <taxon>Metazoa</taxon>
        <taxon>Ecdysozoa</taxon>
        <taxon>Arthropoda</taxon>
        <taxon>Myriapoda</taxon>
        <taxon>Diplopoda</taxon>
        <taxon>Helminthomorpha</taxon>
        <taxon>Spirostreptida</taxon>
        <taxon>Harpagophoridae</taxon>
        <taxon>Thyropygus</taxon>
    </lineage>
</organism>
<dbReference type="InterPro" id="IPR001421">
    <property type="entry name" value="ATP8_metazoa"/>
</dbReference>
<evidence type="ECO:0000256" key="6">
    <source>
        <dbReference type="ARBA" id="ARBA00022692"/>
    </source>
</evidence>
<proteinExistence type="inferred from homology"/>
<reference evidence="14" key="1">
    <citation type="journal article" date="2002" name="Mol. Biol. Evol.">
        <title>Complete mtDNA sequences of two millipedes suggest a new model for mitochondrial gene rearrangements: duplication and nonrandom loss.</title>
        <authorList>
            <person name="Lavrov D.V."/>
            <person name="Boore J.L."/>
            <person name="Brown W.M."/>
        </authorList>
    </citation>
    <scope>NUCLEOTIDE SEQUENCE</scope>
</reference>
<feature type="transmembrane region" description="Helical" evidence="13">
    <location>
        <begin position="12"/>
        <end position="31"/>
    </location>
</feature>
<dbReference type="EMBL" id="AY055728">
    <property type="protein sequence ID" value="AAL18218.1"/>
    <property type="molecule type" value="Genomic_DNA"/>
</dbReference>
<dbReference type="GO" id="GO:0045259">
    <property type="term" value="C:proton-transporting ATP synthase complex"/>
    <property type="evidence" value="ECO:0007669"/>
    <property type="project" value="UniProtKB-KW"/>
</dbReference>
<evidence type="ECO:0000256" key="1">
    <source>
        <dbReference type="ARBA" id="ARBA00004304"/>
    </source>
</evidence>
<protein>
    <recommendedName>
        <fullName evidence="12">ATP synthase complex subunit 8</fullName>
    </recommendedName>
</protein>
<dbReference type="Pfam" id="PF00895">
    <property type="entry name" value="ATP-synt_8"/>
    <property type="match status" value="1"/>
</dbReference>
<evidence type="ECO:0000256" key="8">
    <source>
        <dbReference type="ARBA" id="ARBA00022989"/>
    </source>
</evidence>
<evidence type="ECO:0000256" key="5">
    <source>
        <dbReference type="ARBA" id="ARBA00022547"/>
    </source>
</evidence>
<gene>
    <name evidence="14" type="primary">atp8</name>
</gene>
<dbReference type="RefSeq" id="NP_542484.1">
    <property type="nucleotide sequence ID" value="NC_003344.1"/>
</dbReference>
<evidence type="ECO:0000313" key="14">
    <source>
        <dbReference type="EMBL" id="AAL18218.1"/>
    </source>
</evidence>
<evidence type="ECO:0000256" key="11">
    <source>
        <dbReference type="ARBA" id="ARBA00023136"/>
    </source>
</evidence>
<keyword evidence="4 12" id="KW-0813">Transport</keyword>
<dbReference type="GO" id="GO:0016787">
    <property type="term" value="F:hydrolase activity"/>
    <property type="evidence" value="ECO:0007669"/>
    <property type="project" value="UniProtKB-KW"/>
</dbReference>
<keyword evidence="10 12" id="KW-0496">Mitochondrion</keyword>